<dbReference type="AlphaFoldDB" id="A0A6G7B7F9"/>
<dbReference type="InterPro" id="IPR001867">
    <property type="entry name" value="OmpR/PhoB-type_DNA-bd"/>
</dbReference>
<dbReference type="PROSITE" id="PS51755">
    <property type="entry name" value="OMPR_PHOB"/>
    <property type="match status" value="1"/>
</dbReference>
<evidence type="ECO:0000256" key="6">
    <source>
        <dbReference type="ARBA" id="ARBA00023163"/>
    </source>
</evidence>
<dbReference type="Gene3D" id="1.10.10.10">
    <property type="entry name" value="Winged helix-like DNA-binding domain superfamily/Winged helix DNA-binding domain"/>
    <property type="match status" value="1"/>
</dbReference>
<dbReference type="InterPro" id="IPR039420">
    <property type="entry name" value="WalR-like"/>
</dbReference>
<dbReference type="GO" id="GO:0006355">
    <property type="term" value="P:regulation of DNA-templated transcription"/>
    <property type="evidence" value="ECO:0007669"/>
    <property type="project" value="InterPro"/>
</dbReference>
<evidence type="ECO:0000259" key="8">
    <source>
        <dbReference type="PROSITE" id="PS51755"/>
    </source>
</evidence>
<keyword evidence="2" id="KW-0902">Two-component regulatory system</keyword>
<dbReference type="Proteomes" id="UP000501676">
    <property type="component" value="Chromosome"/>
</dbReference>
<keyword evidence="1" id="KW-0597">Phosphoprotein</keyword>
<sequence>MKTIILLSKDIVLFTGLNTLANQKQTSIYNALTIKKVIKHASDPDTIGIIIDLHHLHDEDFFKNLDKIRHHFNGPIIILTKVFDAHSAKKMFKIKASVCLTSYNPDLILAQLISLIWLNENPRKIVENQEDIHDYLLSEHKKINLDLRQYPPKLNGKILNLTSKEFKLLKFLFENQNHVLSREQLLDGVWEYEDEYNTTRIVDMHISNLRDKIEADPANPQLIKTVRGLGYMLKLPNQ</sequence>
<gene>
    <name evidence="9" type="ORF">G6Z83_00785</name>
</gene>
<evidence type="ECO:0000313" key="10">
    <source>
        <dbReference type="Proteomes" id="UP000501676"/>
    </source>
</evidence>
<dbReference type="GO" id="GO:0000976">
    <property type="term" value="F:transcription cis-regulatory region binding"/>
    <property type="evidence" value="ECO:0007669"/>
    <property type="project" value="TreeGrafter"/>
</dbReference>
<feature type="domain" description="OmpR/PhoB-type" evidence="8">
    <location>
        <begin position="127"/>
        <end position="235"/>
    </location>
</feature>
<keyword evidence="3" id="KW-0805">Transcription regulation</keyword>
<accession>A0A6G7B7F9</accession>
<evidence type="ECO:0000256" key="7">
    <source>
        <dbReference type="PROSITE-ProRule" id="PRU01091"/>
    </source>
</evidence>
<dbReference type="CDD" id="cd00383">
    <property type="entry name" value="trans_reg_C"/>
    <property type="match status" value="1"/>
</dbReference>
<dbReference type="SUPFAM" id="SSF46894">
    <property type="entry name" value="C-terminal effector domain of the bipartite response regulators"/>
    <property type="match status" value="1"/>
</dbReference>
<evidence type="ECO:0000256" key="3">
    <source>
        <dbReference type="ARBA" id="ARBA00023015"/>
    </source>
</evidence>
<evidence type="ECO:0000256" key="4">
    <source>
        <dbReference type="ARBA" id="ARBA00023125"/>
    </source>
</evidence>
<keyword evidence="6" id="KW-0804">Transcription</keyword>
<keyword evidence="4 7" id="KW-0238">DNA-binding</keyword>
<dbReference type="InterPro" id="IPR036388">
    <property type="entry name" value="WH-like_DNA-bd_sf"/>
</dbReference>
<reference evidence="9 10" key="1">
    <citation type="submission" date="2020-02" db="EMBL/GenBank/DDBJ databases">
        <title>Complete genome sequences of six Lactobacillus iners strains isolated from the human vagina.</title>
        <authorList>
            <person name="France M.T."/>
            <person name="Rutt L."/>
            <person name="Narina S."/>
            <person name="Arbaugh S."/>
            <person name="Humphrys M.S."/>
            <person name="Ma B."/>
            <person name="Hayward M.R."/>
            <person name="Relman D."/>
            <person name="Kwon D.S."/>
            <person name="Ravel J."/>
        </authorList>
    </citation>
    <scope>NUCLEOTIDE SEQUENCE [LARGE SCALE GENOMIC DNA]</scope>
    <source>
        <strain evidence="9 10">C0210C1</strain>
    </source>
</reference>
<feature type="DNA-binding region" description="OmpR/PhoB-type" evidence="7">
    <location>
        <begin position="127"/>
        <end position="235"/>
    </location>
</feature>
<dbReference type="PANTHER" id="PTHR48111:SF40">
    <property type="entry name" value="PHOSPHATE REGULON TRANSCRIPTIONAL REGULATORY PROTEIN PHOB"/>
    <property type="match status" value="1"/>
</dbReference>
<evidence type="ECO:0000256" key="5">
    <source>
        <dbReference type="ARBA" id="ARBA00023159"/>
    </source>
</evidence>
<dbReference type="GO" id="GO:0000156">
    <property type="term" value="F:phosphorelay response regulator activity"/>
    <property type="evidence" value="ECO:0007669"/>
    <property type="project" value="TreeGrafter"/>
</dbReference>
<protein>
    <submittedName>
        <fullName evidence="9">Response regulator transcription factor</fullName>
    </submittedName>
</protein>
<evidence type="ECO:0000313" key="9">
    <source>
        <dbReference type="EMBL" id="QIH23350.1"/>
    </source>
</evidence>
<keyword evidence="5" id="KW-0010">Activator</keyword>
<dbReference type="EMBL" id="CP049228">
    <property type="protein sequence ID" value="QIH23350.1"/>
    <property type="molecule type" value="Genomic_DNA"/>
</dbReference>
<proteinExistence type="predicted"/>
<name>A0A6G7B7F9_9LACO</name>
<dbReference type="GO" id="GO:0032993">
    <property type="term" value="C:protein-DNA complex"/>
    <property type="evidence" value="ECO:0007669"/>
    <property type="project" value="TreeGrafter"/>
</dbReference>
<dbReference type="Pfam" id="PF00486">
    <property type="entry name" value="Trans_reg_C"/>
    <property type="match status" value="1"/>
</dbReference>
<evidence type="ECO:0000256" key="1">
    <source>
        <dbReference type="ARBA" id="ARBA00022553"/>
    </source>
</evidence>
<dbReference type="FunFam" id="1.10.10.10:FF:000018">
    <property type="entry name" value="DNA-binding response regulator ResD"/>
    <property type="match status" value="1"/>
</dbReference>
<evidence type="ECO:0000256" key="2">
    <source>
        <dbReference type="ARBA" id="ARBA00023012"/>
    </source>
</evidence>
<organism evidence="9 10">
    <name type="scientific">Lactobacillus iners</name>
    <dbReference type="NCBI Taxonomy" id="147802"/>
    <lineage>
        <taxon>Bacteria</taxon>
        <taxon>Bacillati</taxon>
        <taxon>Bacillota</taxon>
        <taxon>Bacilli</taxon>
        <taxon>Lactobacillales</taxon>
        <taxon>Lactobacillaceae</taxon>
        <taxon>Lactobacillus</taxon>
    </lineage>
</organism>
<dbReference type="InterPro" id="IPR016032">
    <property type="entry name" value="Sig_transdc_resp-reg_C-effctor"/>
</dbReference>
<dbReference type="SMART" id="SM00862">
    <property type="entry name" value="Trans_reg_C"/>
    <property type="match status" value="1"/>
</dbReference>
<dbReference type="RefSeq" id="WP_006737936.1">
    <property type="nucleotide sequence ID" value="NZ_CP049223.1"/>
</dbReference>
<dbReference type="PANTHER" id="PTHR48111">
    <property type="entry name" value="REGULATOR OF RPOS"/>
    <property type="match status" value="1"/>
</dbReference>
<dbReference type="GO" id="GO:0005829">
    <property type="term" value="C:cytosol"/>
    <property type="evidence" value="ECO:0007669"/>
    <property type="project" value="TreeGrafter"/>
</dbReference>